<sequence length="255" mass="28900">MVIEKVHGLQATGISLNDRFTMLASAAPDRVTRARTPRRRTNIGSFGSIGFFNQGFDINNRNLIEQIARKLQLQARRQALKQRLGIAGPLRRYGSESSLPGLRRSNSFGNLNQRQNIKNRVAWRQSNNNLSRSASFGNLSQGTWRGRGFRRRGGRVGALRGRVGTLRGRLRGSRMQFGRTFGRPANRMQTRTQNLRRRMRGRGRGRGGVVRNQTNQKPVPTKEELDAQLDQYMASTKTALDKELDAYMKSAMELE</sequence>
<dbReference type="EMBL" id="CAVLGL010000089">
    <property type="protein sequence ID" value="CAK1594190.1"/>
    <property type="molecule type" value="Genomic_DNA"/>
</dbReference>
<dbReference type="Pfam" id="PF13865">
    <property type="entry name" value="FoP_duplication"/>
    <property type="match status" value="1"/>
</dbReference>
<keyword evidence="1" id="KW-0694">RNA-binding</keyword>
<dbReference type="InterPro" id="IPR052656">
    <property type="entry name" value="CTOP_PRMT1"/>
</dbReference>
<evidence type="ECO:0000313" key="5">
    <source>
        <dbReference type="Proteomes" id="UP001314205"/>
    </source>
</evidence>
<evidence type="ECO:0000256" key="2">
    <source>
        <dbReference type="SAM" id="MobiDB-lite"/>
    </source>
</evidence>
<dbReference type="GO" id="GO:0003723">
    <property type="term" value="F:RNA binding"/>
    <property type="evidence" value="ECO:0007669"/>
    <property type="project" value="UniProtKB-KW"/>
</dbReference>
<dbReference type="InterPro" id="IPR025715">
    <property type="entry name" value="FoP_C"/>
</dbReference>
<feature type="domain" description="Chromatin target of PRMT1 protein C-terminal" evidence="3">
    <location>
        <begin position="167"/>
        <end position="254"/>
    </location>
</feature>
<dbReference type="AlphaFoldDB" id="A0AAV1LH49"/>
<evidence type="ECO:0000256" key="1">
    <source>
        <dbReference type="ARBA" id="ARBA00022884"/>
    </source>
</evidence>
<dbReference type="Proteomes" id="UP001314205">
    <property type="component" value="Unassembled WGS sequence"/>
</dbReference>
<feature type="compositionally biased region" description="Polar residues" evidence="2">
    <location>
        <begin position="130"/>
        <end position="143"/>
    </location>
</feature>
<protein>
    <recommendedName>
        <fullName evidence="3">Chromatin target of PRMT1 protein C-terminal domain-containing protein</fullName>
    </recommendedName>
</protein>
<organism evidence="4 5">
    <name type="scientific">Parnassius mnemosyne</name>
    <name type="common">clouded apollo</name>
    <dbReference type="NCBI Taxonomy" id="213953"/>
    <lineage>
        <taxon>Eukaryota</taxon>
        <taxon>Metazoa</taxon>
        <taxon>Ecdysozoa</taxon>
        <taxon>Arthropoda</taxon>
        <taxon>Hexapoda</taxon>
        <taxon>Insecta</taxon>
        <taxon>Pterygota</taxon>
        <taxon>Neoptera</taxon>
        <taxon>Endopterygota</taxon>
        <taxon>Lepidoptera</taxon>
        <taxon>Glossata</taxon>
        <taxon>Ditrysia</taxon>
        <taxon>Papilionoidea</taxon>
        <taxon>Papilionidae</taxon>
        <taxon>Parnassiinae</taxon>
        <taxon>Parnassini</taxon>
        <taxon>Parnassius</taxon>
        <taxon>Driopa</taxon>
    </lineage>
</organism>
<proteinExistence type="predicted"/>
<dbReference type="SMART" id="SM01218">
    <property type="entry name" value="FoP_duplication"/>
    <property type="match status" value="1"/>
</dbReference>
<feature type="region of interest" description="Disordered" evidence="2">
    <location>
        <begin position="130"/>
        <end position="151"/>
    </location>
</feature>
<comment type="caution">
    <text evidence="4">The sequence shown here is derived from an EMBL/GenBank/DDBJ whole genome shotgun (WGS) entry which is preliminary data.</text>
</comment>
<evidence type="ECO:0000313" key="4">
    <source>
        <dbReference type="EMBL" id="CAK1594190.1"/>
    </source>
</evidence>
<gene>
    <name evidence="4" type="ORF">PARMNEM_LOCUS13868</name>
</gene>
<keyword evidence="5" id="KW-1185">Reference proteome</keyword>
<reference evidence="4 5" key="1">
    <citation type="submission" date="2023-11" db="EMBL/GenBank/DDBJ databases">
        <authorList>
            <person name="Hedman E."/>
            <person name="Englund M."/>
            <person name="Stromberg M."/>
            <person name="Nyberg Akerstrom W."/>
            <person name="Nylinder S."/>
            <person name="Jareborg N."/>
            <person name="Kallberg Y."/>
            <person name="Kronander E."/>
        </authorList>
    </citation>
    <scope>NUCLEOTIDE SEQUENCE [LARGE SCALE GENOMIC DNA]</scope>
</reference>
<dbReference type="PANTHER" id="PTHR48426:SF1">
    <property type="entry name" value="CHROMATIN TARGET OF PRMT1 PROTEIN"/>
    <property type="match status" value="1"/>
</dbReference>
<name>A0AAV1LH49_9NEOP</name>
<dbReference type="PANTHER" id="PTHR48426">
    <property type="entry name" value="CHROMATIN TARGET OF PRMT1 PROTEIN"/>
    <property type="match status" value="1"/>
</dbReference>
<accession>A0AAV1LH49</accession>
<evidence type="ECO:0000259" key="3">
    <source>
        <dbReference type="SMART" id="SM01218"/>
    </source>
</evidence>
<feature type="region of interest" description="Disordered" evidence="2">
    <location>
        <begin position="201"/>
        <end position="221"/>
    </location>
</feature>